<sequence length="83" mass="9231">MSAEVASFESYLLGKIYRLAIDLIVQHIREFLNNRTRSDHSPHLANCGTSALNLANGRAQTSTHSISPSMISSQLYAVLYEYS</sequence>
<name>A0A182JWR0_9DIPT</name>
<dbReference type="STRING" id="43041.A0A182JWR0"/>
<dbReference type="Proteomes" id="UP000075881">
    <property type="component" value="Unassembled WGS sequence"/>
</dbReference>
<evidence type="ECO:0000313" key="2">
    <source>
        <dbReference type="Proteomes" id="UP000075881"/>
    </source>
</evidence>
<keyword evidence="2" id="KW-1185">Reference proteome</keyword>
<organism evidence="1 2">
    <name type="scientific">Anopheles christyi</name>
    <dbReference type="NCBI Taxonomy" id="43041"/>
    <lineage>
        <taxon>Eukaryota</taxon>
        <taxon>Metazoa</taxon>
        <taxon>Ecdysozoa</taxon>
        <taxon>Arthropoda</taxon>
        <taxon>Hexapoda</taxon>
        <taxon>Insecta</taxon>
        <taxon>Pterygota</taxon>
        <taxon>Neoptera</taxon>
        <taxon>Endopterygota</taxon>
        <taxon>Diptera</taxon>
        <taxon>Nematocera</taxon>
        <taxon>Culicoidea</taxon>
        <taxon>Culicidae</taxon>
        <taxon>Anophelinae</taxon>
        <taxon>Anopheles</taxon>
    </lineage>
</organism>
<evidence type="ECO:0000313" key="1">
    <source>
        <dbReference type="EnsemblMetazoa" id="ACHR002942-PA"/>
    </source>
</evidence>
<proteinExistence type="predicted"/>
<reference evidence="2" key="1">
    <citation type="submission" date="2013-03" db="EMBL/GenBank/DDBJ databases">
        <title>The Genome Sequence of Anopheles christyi ACHKN1017.</title>
        <authorList>
            <consortium name="The Broad Institute Genomics Platform"/>
            <person name="Neafsey D.E."/>
            <person name="Besansky N."/>
            <person name="Walker B."/>
            <person name="Young S.K."/>
            <person name="Zeng Q."/>
            <person name="Gargeya S."/>
            <person name="Fitzgerald M."/>
            <person name="Haas B."/>
            <person name="Abouelleil A."/>
            <person name="Allen A.W."/>
            <person name="Alvarado L."/>
            <person name="Arachchi H.M."/>
            <person name="Berlin A.M."/>
            <person name="Chapman S.B."/>
            <person name="Gainer-Dewar J."/>
            <person name="Goldberg J."/>
            <person name="Griggs A."/>
            <person name="Gujja S."/>
            <person name="Hansen M."/>
            <person name="Howarth C."/>
            <person name="Imamovic A."/>
            <person name="Ireland A."/>
            <person name="Larimer J."/>
            <person name="McCowan C."/>
            <person name="Murphy C."/>
            <person name="Pearson M."/>
            <person name="Poon T.W."/>
            <person name="Priest M."/>
            <person name="Roberts A."/>
            <person name="Saif S."/>
            <person name="Shea T."/>
            <person name="Sisk P."/>
            <person name="Sykes S."/>
            <person name="Wortman J."/>
            <person name="Nusbaum C."/>
            <person name="Birren B."/>
        </authorList>
    </citation>
    <scope>NUCLEOTIDE SEQUENCE [LARGE SCALE GENOMIC DNA]</scope>
    <source>
        <strain evidence="2">ACHKN1017</strain>
    </source>
</reference>
<accession>A0A182JWR0</accession>
<reference evidence="1" key="2">
    <citation type="submission" date="2020-05" db="UniProtKB">
        <authorList>
            <consortium name="EnsemblMetazoa"/>
        </authorList>
    </citation>
    <scope>IDENTIFICATION</scope>
    <source>
        <strain evidence="1">ACHKN1017</strain>
    </source>
</reference>
<dbReference type="EnsemblMetazoa" id="ACHR002942-RA">
    <property type="protein sequence ID" value="ACHR002942-PA"/>
    <property type="gene ID" value="ACHR002942"/>
</dbReference>
<dbReference type="AlphaFoldDB" id="A0A182JWR0"/>
<protein>
    <submittedName>
        <fullName evidence="1">Uncharacterized protein</fullName>
    </submittedName>
</protein>
<dbReference type="VEuPathDB" id="VectorBase:ACHR002942"/>